<feature type="domain" description="Amine oxidase" evidence="7">
    <location>
        <begin position="15"/>
        <end position="288"/>
    </location>
</feature>
<dbReference type="GO" id="GO:0016117">
    <property type="term" value="P:carotenoid biosynthetic process"/>
    <property type="evidence" value="ECO:0007669"/>
    <property type="project" value="UniProtKB-KW"/>
</dbReference>
<feature type="compositionally biased region" description="Polar residues" evidence="6">
    <location>
        <begin position="507"/>
        <end position="523"/>
    </location>
</feature>
<accession>A0A7C9MYB5</accession>
<dbReference type="InterPro" id="IPR054841">
    <property type="entry name" value="carotdesatCrtD"/>
</dbReference>
<dbReference type="PROSITE" id="PS00982">
    <property type="entry name" value="PHYTOENE_DH"/>
    <property type="match status" value="1"/>
</dbReference>
<evidence type="ECO:0000256" key="1">
    <source>
        <dbReference type="ARBA" id="ARBA00004829"/>
    </source>
</evidence>
<dbReference type="Gene3D" id="3.50.50.60">
    <property type="entry name" value="FAD/NAD(P)-binding domain"/>
    <property type="match status" value="2"/>
</dbReference>
<dbReference type="EMBL" id="WUPT01000005">
    <property type="protein sequence ID" value="MXQ09760.1"/>
    <property type="molecule type" value="Genomic_DNA"/>
</dbReference>
<sequence length="523" mass="54900">MIASGAHIVVIGAGMGGLASAIRLAHAGCAVTLIEAHDHPGGKMRTLPTSAGPADAGPTVLTMRHQFDALFALAGERMEDHLDLVREPLLARHWWVDGSSLDLVPDSEANAAAIDALAGPADADAFRRFDARAKALFAAFEAPMMETGEPRVSRLALTALGKPELLTALLPGVSMAQSLARQFRDPRLRQLFGRYATYVGGMPDQTPSLLQLVWEAEARGVWCVRGGLYHLAEALRSLAERLGVTCTFGTKADRLEQQSGRIAAVCLEDGRRIACDGAVFNGDPMALALGHLGEGVRGAVKRKGVLPRSLSARVWAFAAGAEGPDLAHHNVFFGADPEDEFGPIAKGAAPADPTLYVCAQDRIGAGPPPDGPERFEIIENAAPSETTDMKEKDECRTRVFTQLARHGLTFTPRPTESALTTPGGFHALFPGSFGSLYGRSPHGTMAALDRPRARTPIKGLYLAGGGTHPGAGIAMAALSGKHAAEAIVTDLASPSTSRRTAMPGGISTESPIAATTPSRSSPS</sequence>
<evidence type="ECO:0000313" key="9">
    <source>
        <dbReference type="Proteomes" id="UP000480350"/>
    </source>
</evidence>
<dbReference type="Proteomes" id="UP000480350">
    <property type="component" value="Unassembled WGS sequence"/>
</dbReference>
<comment type="similarity">
    <text evidence="2 5">Belongs to the carotenoid/retinoid oxidoreductase family.</text>
</comment>
<dbReference type="GO" id="GO:0016627">
    <property type="term" value="F:oxidoreductase activity, acting on the CH-CH group of donors"/>
    <property type="evidence" value="ECO:0007669"/>
    <property type="project" value="UniProtKB-ARBA"/>
</dbReference>
<gene>
    <name evidence="8" type="primary">crtI</name>
    <name evidence="8" type="ORF">GQ651_18085</name>
</gene>
<name>A0A7C9MYB5_9RHOB</name>
<evidence type="ECO:0000256" key="2">
    <source>
        <dbReference type="ARBA" id="ARBA00006046"/>
    </source>
</evidence>
<organism evidence="8 9">
    <name type="scientific">Kangsaoukella pontilimi</name>
    <dbReference type="NCBI Taxonomy" id="2691042"/>
    <lineage>
        <taxon>Bacteria</taxon>
        <taxon>Pseudomonadati</taxon>
        <taxon>Pseudomonadota</taxon>
        <taxon>Alphaproteobacteria</taxon>
        <taxon>Rhodobacterales</taxon>
        <taxon>Paracoccaceae</taxon>
        <taxon>Kangsaoukella</taxon>
    </lineage>
</organism>
<evidence type="ECO:0000313" key="8">
    <source>
        <dbReference type="EMBL" id="MXQ09760.1"/>
    </source>
</evidence>
<feature type="region of interest" description="Disordered" evidence="6">
    <location>
        <begin position="493"/>
        <end position="523"/>
    </location>
</feature>
<dbReference type="NCBIfam" id="TIGR02734">
    <property type="entry name" value="crtI_fam"/>
    <property type="match status" value="1"/>
</dbReference>
<evidence type="ECO:0000259" key="7">
    <source>
        <dbReference type="Pfam" id="PF01593"/>
    </source>
</evidence>
<proteinExistence type="inferred from homology"/>
<dbReference type="InterPro" id="IPR002937">
    <property type="entry name" value="Amino_oxidase"/>
</dbReference>
<evidence type="ECO:0000256" key="5">
    <source>
        <dbReference type="RuleBase" id="RU362075"/>
    </source>
</evidence>
<dbReference type="InterPro" id="IPR008150">
    <property type="entry name" value="Phytoene_DH_bac_CS"/>
</dbReference>
<keyword evidence="4 5" id="KW-0560">Oxidoreductase</keyword>
<comment type="caution">
    <text evidence="8">The sequence shown here is derived from an EMBL/GenBank/DDBJ whole genome shotgun (WGS) entry which is preliminary data.</text>
</comment>
<evidence type="ECO:0000256" key="3">
    <source>
        <dbReference type="ARBA" id="ARBA00022746"/>
    </source>
</evidence>
<dbReference type="SUPFAM" id="SSF51905">
    <property type="entry name" value="FAD/NAD(P)-binding domain"/>
    <property type="match status" value="1"/>
</dbReference>
<evidence type="ECO:0000256" key="4">
    <source>
        <dbReference type="ARBA" id="ARBA00023002"/>
    </source>
</evidence>
<dbReference type="PANTHER" id="PTHR43734:SF7">
    <property type="entry name" value="4,4'-DIAPONEUROSPORENE OXYGENASE"/>
    <property type="match status" value="1"/>
</dbReference>
<evidence type="ECO:0000256" key="6">
    <source>
        <dbReference type="SAM" id="MobiDB-lite"/>
    </source>
</evidence>
<dbReference type="InterPro" id="IPR036188">
    <property type="entry name" value="FAD/NAD-bd_sf"/>
</dbReference>
<protein>
    <submittedName>
        <fullName evidence="8">Phytoene desaturase</fullName>
    </submittedName>
</protein>
<reference evidence="8 9" key="1">
    <citation type="submission" date="2019-12" db="EMBL/GenBank/DDBJ databases">
        <authorList>
            <person name="Lee S.D."/>
        </authorList>
    </citation>
    <scope>NUCLEOTIDE SEQUENCE [LARGE SCALE GENOMIC DNA]</scope>
    <source>
        <strain evidence="8 9">GH1-50</strain>
    </source>
</reference>
<dbReference type="InterPro" id="IPR014105">
    <property type="entry name" value="Carotenoid/retinoid_OxRdtase"/>
</dbReference>
<dbReference type="NCBIfam" id="NF045637">
    <property type="entry name" value="carotdesatCrtDProt"/>
    <property type="match status" value="1"/>
</dbReference>
<keyword evidence="9" id="KW-1185">Reference proteome</keyword>
<dbReference type="AlphaFoldDB" id="A0A7C9MYB5"/>
<dbReference type="Pfam" id="PF01593">
    <property type="entry name" value="Amino_oxidase"/>
    <property type="match status" value="2"/>
</dbReference>
<dbReference type="PANTHER" id="PTHR43734">
    <property type="entry name" value="PHYTOENE DESATURASE"/>
    <property type="match status" value="1"/>
</dbReference>
<keyword evidence="3 5" id="KW-0125">Carotenoid biosynthesis</keyword>
<dbReference type="RefSeq" id="WP_160765684.1">
    <property type="nucleotide sequence ID" value="NZ_WUPT01000005.1"/>
</dbReference>
<reference evidence="8 9" key="2">
    <citation type="submission" date="2020-03" db="EMBL/GenBank/DDBJ databases">
        <title>Kangsaoukella pontilimi gen. nov., sp. nov., a new member of the family Rhodobacteraceae isolated from a tidal mudflat.</title>
        <authorList>
            <person name="Kim I.S."/>
        </authorList>
    </citation>
    <scope>NUCLEOTIDE SEQUENCE [LARGE SCALE GENOMIC DNA]</scope>
    <source>
        <strain evidence="8 9">GH1-50</strain>
    </source>
</reference>
<feature type="domain" description="Amine oxidase" evidence="7">
    <location>
        <begin position="446"/>
        <end position="487"/>
    </location>
</feature>
<comment type="pathway">
    <text evidence="1 5">Carotenoid biosynthesis.</text>
</comment>